<dbReference type="SUPFAM" id="SSF56399">
    <property type="entry name" value="ADP-ribosylation"/>
    <property type="match status" value="1"/>
</dbReference>
<accession>A0ABR0ULA3</accession>
<gene>
    <name evidence="7" type="ORF">DH2020_043181</name>
</gene>
<sequence>MYEPTAYDSDAGFSGSEQFRDFARNGMVRLEENEGEHNVIKNGFLVGMGILGKEIDVVAVHKNSCSSVSGQARMEAFRIFSQAVAAKRGGDANIKNGWYGGSRDEISNIVSYGFGRCADFEKGVSHGVGVYLSPSNVPNDSALRAKEDENGVRHMLLCRVILGNTETICAGSEQSYPSMKLPVLLNALSRCLHPSKMGLVLNYCNDLRGHKIDRRELIRRLRNVVGDKMLISVIKLCRNEVIY</sequence>
<keyword evidence="2" id="KW-0217">Developmental protein</keyword>
<comment type="caution">
    <text evidence="7">The sequence shown here is derived from an EMBL/GenBank/DDBJ whole genome shotgun (WGS) entry which is preliminary data.</text>
</comment>
<dbReference type="PANTHER" id="PTHR32263:SF14">
    <property type="entry name" value="INACTIVE POLY [ADP-RIBOSE] POLYMERASE SRO2-RELATED"/>
    <property type="match status" value="1"/>
</dbReference>
<dbReference type="InterPro" id="IPR022003">
    <property type="entry name" value="RST"/>
</dbReference>
<evidence type="ECO:0008006" key="9">
    <source>
        <dbReference type="Google" id="ProtNLM"/>
    </source>
</evidence>
<dbReference type="Gene3D" id="3.90.228.10">
    <property type="match status" value="1"/>
</dbReference>
<keyword evidence="4" id="KW-0539">Nucleus</keyword>
<keyword evidence="3" id="KW-0346">Stress response</keyword>
<dbReference type="EMBL" id="JABTTQ020002603">
    <property type="protein sequence ID" value="KAK6123078.1"/>
    <property type="molecule type" value="Genomic_DNA"/>
</dbReference>
<evidence type="ECO:0000259" key="5">
    <source>
        <dbReference type="PROSITE" id="PS51059"/>
    </source>
</evidence>
<feature type="domain" description="PARP catalytic" evidence="5">
    <location>
        <begin position="13"/>
        <end position="242"/>
    </location>
</feature>
<reference evidence="7 8" key="1">
    <citation type="journal article" date="2021" name="Comput. Struct. Biotechnol. J.">
        <title>De novo genome assembly of the potent medicinal plant Rehmannia glutinosa using nanopore technology.</title>
        <authorList>
            <person name="Ma L."/>
            <person name="Dong C."/>
            <person name="Song C."/>
            <person name="Wang X."/>
            <person name="Zheng X."/>
            <person name="Niu Y."/>
            <person name="Chen S."/>
            <person name="Feng W."/>
        </authorList>
    </citation>
    <scope>NUCLEOTIDE SEQUENCE [LARGE SCALE GENOMIC DNA]</scope>
    <source>
        <strain evidence="7">DH-2019</strain>
    </source>
</reference>
<organism evidence="7 8">
    <name type="scientific">Rehmannia glutinosa</name>
    <name type="common">Chinese foxglove</name>
    <dbReference type="NCBI Taxonomy" id="99300"/>
    <lineage>
        <taxon>Eukaryota</taxon>
        <taxon>Viridiplantae</taxon>
        <taxon>Streptophyta</taxon>
        <taxon>Embryophyta</taxon>
        <taxon>Tracheophyta</taxon>
        <taxon>Spermatophyta</taxon>
        <taxon>Magnoliopsida</taxon>
        <taxon>eudicotyledons</taxon>
        <taxon>Gunneridae</taxon>
        <taxon>Pentapetalae</taxon>
        <taxon>asterids</taxon>
        <taxon>lamiids</taxon>
        <taxon>Lamiales</taxon>
        <taxon>Orobanchaceae</taxon>
        <taxon>Rehmannieae</taxon>
        <taxon>Rehmannia</taxon>
    </lineage>
</organism>
<name>A0ABR0ULA3_REHGL</name>
<dbReference type="PANTHER" id="PTHR32263">
    <property type="entry name" value="INACTIVE POLY [ADP-RIBOSE] POLYMERASE SRO4-RELATED"/>
    <property type="match status" value="1"/>
</dbReference>
<dbReference type="InterPro" id="IPR044964">
    <property type="entry name" value="RCD1/SRO1-5"/>
</dbReference>
<comment type="subcellular location">
    <subcellularLocation>
        <location evidence="1">Nucleus</location>
    </subcellularLocation>
</comment>
<dbReference type="Proteomes" id="UP001318860">
    <property type="component" value="Unassembled WGS sequence"/>
</dbReference>
<evidence type="ECO:0000256" key="3">
    <source>
        <dbReference type="ARBA" id="ARBA00023016"/>
    </source>
</evidence>
<evidence type="ECO:0000313" key="8">
    <source>
        <dbReference type="Proteomes" id="UP001318860"/>
    </source>
</evidence>
<evidence type="ECO:0000256" key="1">
    <source>
        <dbReference type="ARBA" id="ARBA00004123"/>
    </source>
</evidence>
<dbReference type="PROSITE" id="PS51059">
    <property type="entry name" value="PARP_CATALYTIC"/>
    <property type="match status" value="1"/>
</dbReference>
<dbReference type="InterPro" id="IPR012317">
    <property type="entry name" value="Poly(ADP-ribose)pol_cat_dom"/>
</dbReference>
<keyword evidence="8" id="KW-1185">Reference proteome</keyword>
<evidence type="ECO:0000313" key="7">
    <source>
        <dbReference type="EMBL" id="KAK6123078.1"/>
    </source>
</evidence>
<feature type="domain" description="RST" evidence="6">
    <location>
        <begin position="172"/>
        <end position="243"/>
    </location>
</feature>
<dbReference type="Pfam" id="PF12174">
    <property type="entry name" value="RST"/>
    <property type="match status" value="1"/>
</dbReference>
<evidence type="ECO:0000256" key="2">
    <source>
        <dbReference type="ARBA" id="ARBA00022473"/>
    </source>
</evidence>
<evidence type="ECO:0000259" key="6">
    <source>
        <dbReference type="PROSITE" id="PS51879"/>
    </source>
</evidence>
<protein>
    <recommendedName>
        <fullName evidence="9">Poly [ADP-ribose] polymerase</fullName>
    </recommendedName>
</protein>
<evidence type="ECO:0000256" key="4">
    <source>
        <dbReference type="ARBA" id="ARBA00023242"/>
    </source>
</evidence>
<proteinExistence type="predicted"/>
<dbReference type="PROSITE" id="PS51879">
    <property type="entry name" value="RST"/>
    <property type="match status" value="1"/>
</dbReference>